<protein>
    <submittedName>
        <fullName evidence="2">Uncharacterized protein</fullName>
    </submittedName>
</protein>
<evidence type="ECO:0000256" key="1">
    <source>
        <dbReference type="SAM" id="MobiDB-lite"/>
    </source>
</evidence>
<dbReference type="Proteomes" id="UP000017052">
    <property type="component" value="Unassembled WGS sequence"/>
</dbReference>
<evidence type="ECO:0000313" key="3">
    <source>
        <dbReference type="Proteomes" id="UP000017052"/>
    </source>
</evidence>
<dbReference type="AlphaFoldDB" id="U2RM13"/>
<dbReference type="GeneID" id="95360028"/>
<reference evidence="2" key="1">
    <citation type="submission" date="2013-08" db="EMBL/GenBank/DDBJ databases">
        <authorList>
            <person name="Durkin A.S."/>
            <person name="Haft D.R."/>
            <person name="McCorrison J."/>
            <person name="Torralba M."/>
            <person name="Gillis M."/>
            <person name="Haft D.H."/>
            <person name="Methe B."/>
            <person name="Sutton G."/>
            <person name="Nelson K.E."/>
        </authorList>
    </citation>
    <scope>NUCLEOTIDE SEQUENCE [LARGE SCALE GENOMIC DNA]</scope>
    <source>
        <strain evidence="2">F0233</strain>
    </source>
</reference>
<evidence type="ECO:0000313" key="2">
    <source>
        <dbReference type="EMBL" id="ERK54588.1"/>
    </source>
</evidence>
<accession>U2RM13</accession>
<organism evidence="2 3">
    <name type="scientific">Propionibacterium acidifaciens F0233</name>
    <dbReference type="NCBI Taxonomy" id="553198"/>
    <lineage>
        <taxon>Bacteria</taxon>
        <taxon>Bacillati</taxon>
        <taxon>Actinomycetota</taxon>
        <taxon>Actinomycetes</taxon>
        <taxon>Propionibacteriales</taxon>
        <taxon>Propionibacteriaceae</taxon>
        <taxon>Propionibacterium</taxon>
    </lineage>
</organism>
<proteinExistence type="predicted"/>
<dbReference type="OrthoDB" id="10005072at2"/>
<feature type="region of interest" description="Disordered" evidence="1">
    <location>
        <begin position="55"/>
        <end position="97"/>
    </location>
</feature>
<dbReference type="EMBL" id="ACVN02000210">
    <property type="protein sequence ID" value="ERK54588.1"/>
    <property type="molecule type" value="Genomic_DNA"/>
</dbReference>
<feature type="compositionally biased region" description="Basic and acidic residues" evidence="1">
    <location>
        <begin position="62"/>
        <end position="88"/>
    </location>
</feature>
<name>U2RM13_9ACTN</name>
<gene>
    <name evidence="2" type="ORF">HMPREF0682_2463</name>
</gene>
<comment type="caution">
    <text evidence="2">The sequence shown here is derived from an EMBL/GenBank/DDBJ whole genome shotgun (WGS) entry which is preliminary data.</text>
</comment>
<sequence length="97" mass="10962">MTLVNSARQGRLPGLKRLRDMLAAQLDECDSNRDFAALSTRLIDVLAQIDELEQAAGKKPAARKETGLDEFTRRLEERQQVRRRDAAKGPRRATSSR</sequence>
<keyword evidence="3" id="KW-1185">Reference proteome</keyword>
<dbReference type="RefSeq" id="WP_021797880.1">
    <property type="nucleotide sequence ID" value="NZ_ACVN02000210.1"/>
</dbReference>